<comment type="caution">
    <text evidence="1">The sequence shown here is derived from an EMBL/GenBank/DDBJ whole genome shotgun (WGS) entry which is preliminary data.</text>
</comment>
<evidence type="ECO:0000313" key="2">
    <source>
        <dbReference type="Proteomes" id="UP001232584"/>
    </source>
</evidence>
<dbReference type="Proteomes" id="UP001232584">
    <property type="component" value="Unassembled WGS sequence"/>
</dbReference>
<protein>
    <recommendedName>
        <fullName evidence="3">Spore coat protein</fullName>
    </recommendedName>
</protein>
<reference evidence="1 2" key="1">
    <citation type="submission" date="2023-07" db="EMBL/GenBank/DDBJ databases">
        <title>Genomic Encyclopedia of Type Strains, Phase IV (KMG-IV): sequencing the most valuable type-strain genomes for metagenomic binning, comparative biology and taxonomic classification.</title>
        <authorList>
            <person name="Goeker M."/>
        </authorList>
    </citation>
    <scope>NUCLEOTIDE SEQUENCE [LARGE SCALE GENOMIC DNA]</scope>
    <source>
        <strain evidence="1 2">DSM 15049</strain>
    </source>
</reference>
<proteinExistence type="predicted"/>
<evidence type="ECO:0008006" key="3">
    <source>
        <dbReference type="Google" id="ProtNLM"/>
    </source>
</evidence>
<sequence length="151" mass="18293">MGFCCKQTKKCGLKKPTKKCEFKKPTKSNHNNNCKKPPVSSKNHYKDYKCLPEEKHCIVNENFYDNYYEKCNHYYVTDCNHITDHYHEYNIYHYDTKTTHEKKYTCEDIEENDPKNSCLEKKDDCEKNEICDCCHEYDYDYCKDHRENSDC</sequence>
<evidence type="ECO:0000313" key="1">
    <source>
        <dbReference type="EMBL" id="MDQ0555689.1"/>
    </source>
</evidence>
<name>A0ABU0MXQ1_9FIRM</name>
<dbReference type="EMBL" id="JAUSWG010000002">
    <property type="protein sequence ID" value="MDQ0555689.1"/>
    <property type="molecule type" value="Genomic_DNA"/>
</dbReference>
<gene>
    <name evidence="1" type="ORF">QOZ92_000802</name>
</gene>
<organism evidence="1 2">
    <name type="scientific">Paraclostridium ghonii</name>
    <dbReference type="NCBI Taxonomy" id="29358"/>
    <lineage>
        <taxon>Bacteria</taxon>
        <taxon>Bacillati</taxon>
        <taxon>Bacillota</taxon>
        <taxon>Clostridia</taxon>
        <taxon>Peptostreptococcales</taxon>
        <taxon>Peptostreptococcaceae</taxon>
        <taxon>Paraclostridium</taxon>
    </lineage>
</organism>
<accession>A0ABU0MXQ1</accession>
<keyword evidence="2" id="KW-1185">Reference proteome</keyword>
<dbReference type="RefSeq" id="WP_307503382.1">
    <property type="nucleotide sequence ID" value="NZ_BAAACE010000029.1"/>
</dbReference>